<dbReference type="Proteomes" id="UP000789375">
    <property type="component" value="Unassembled WGS sequence"/>
</dbReference>
<feature type="region of interest" description="Disordered" evidence="1">
    <location>
        <begin position="135"/>
        <end position="157"/>
    </location>
</feature>
<sequence>MDYKVPTHAEIDDYFSTNPMSEWHLLNVYMNSKLESSPLLTASELFRSFCRSLTFIEKNENDSYPKYASDYAKKLRMAMKTKKNFFMNLAEKIVDRVERRELMKENEIDIRQKQTMRDQESKSKALDEITNAIVGKRKRDDNDDDEIDNSTISKNGKIEPMVQENYEEITTSEKGHGFEISSFGIEVKSKQISTWDYVISKMEISDDSSKDWINEGHNFSEEFRQFQKSIIEKLKTDPALSYTTDVESIIDLSSIMLLRKNKKPAYISCTDNEWRMAFPQITYKFKMPALVQVTLCSYTQPLMRNDLAEFEDLWRLNWSKISSLEDQEDKRIFDSMQIITRNFFYNLPYGKNKNLSNEDTYVHKTCHVILEEIFRVETLQLVWANGESSSSKNQHLGDSNAHGLRPDFRLIYKDTDESEILFGEIKPPKVENHKSIVNQAFSKLAILMKDALDIGMYDETYGVLINGNRIEFWRITLNYDGLYQLVSLVEMTFPTEVAEFLVILSVMERCYELKEFVLGTEQRNMRKSNSRLNESYRRDSNSSPMKTKVPIITLK</sequence>
<dbReference type="AlphaFoldDB" id="A0A9N9D3T6"/>
<reference evidence="2" key="1">
    <citation type="submission" date="2021-06" db="EMBL/GenBank/DDBJ databases">
        <authorList>
            <person name="Kallberg Y."/>
            <person name="Tangrot J."/>
            <person name="Rosling A."/>
        </authorList>
    </citation>
    <scope>NUCLEOTIDE SEQUENCE</scope>
    <source>
        <strain evidence="2">87-6 pot B 2015</strain>
    </source>
</reference>
<name>A0A9N9D3T6_FUNMO</name>
<evidence type="ECO:0000256" key="1">
    <source>
        <dbReference type="SAM" id="MobiDB-lite"/>
    </source>
</evidence>
<proteinExistence type="predicted"/>
<feature type="region of interest" description="Disordered" evidence="1">
    <location>
        <begin position="528"/>
        <end position="555"/>
    </location>
</feature>
<keyword evidence="3" id="KW-1185">Reference proteome</keyword>
<organism evidence="2 3">
    <name type="scientific">Funneliformis mosseae</name>
    <name type="common">Endomycorrhizal fungus</name>
    <name type="synonym">Glomus mosseae</name>
    <dbReference type="NCBI Taxonomy" id="27381"/>
    <lineage>
        <taxon>Eukaryota</taxon>
        <taxon>Fungi</taxon>
        <taxon>Fungi incertae sedis</taxon>
        <taxon>Mucoromycota</taxon>
        <taxon>Glomeromycotina</taxon>
        <taxon>Glomeromycetes</taxon>
        <taxon>Glomerales</taxon>
        <taxon>Glomeraceae</taxon>
        <taxon>Funneliformis</taxon>
    </lineage>
</organism>
<evidence type="ECO:0000313" key="3">
    <source>
        <dbReference type="Proteomes" id="UP000789375"/>
    </source>
</evidence>
<protein>
    <submittedName>
        <fullName evidence="2">15862_t:CDS:1</fullName>
    </submittedName>
</protein>
<accession>A0A9N9D3T6</accession>
<gene>
    <name evidence="2" type="ORF">FMOSSE_LOCUS10230</name>
</gene>
<comment type="caution">
    <text evidence="2">The sequence shown here is derived from an EMBL/GenBank/DDBJ whole genome shotgun (WGS) entry which is preliminary data.</text>
</comment>
<dbReference type="EMBL" id="CAJVPP010003296">
    <property type="protein sequence ID" value="CAG8625860.1"/>
    <property type="molecule type" value="Genomic_DNA"/>
</dbReference>
<evidence type="ECO:0000313" key="2">
    <source>
        <dbReference type="EMBL" id="CAG8625860.1"/>
    </source>
</evidence>